<evidence type="ECO:0000256" key="1">
    <source>
        <dbReference type="SAM" id="MobiDB-lite"/>
    </source>
</evidence>
<evidence type="ECO:0000313" key="2">
    <source>
        <dbReference type="EMBL" id="KAK5628967.1"/>
    </source>
</evidence>
<keyword evidence="3" id="KW-1185">Reference proteome</keyword>
<gene>
    <name evidence="2" type="ORF">RRF57_004682</name>
</gene>
<sequence length="288" mass="31201">MSAPSSTLAQLKPFTLYSRSLFVKCVPAPTTFYERRAVLAALQQSSQRSIEMFKKLQDSSSFIAITSGPDAAATLVENSPLERTIISQDSGSDPSWTLNDDVSGPIATPVRPLPQSSVAKPTPASVNLGLSHKTFTLHIFHANADYDHREEVRKNPLHGPWPGSGTTETFVSAALRRVIPSGVMAPALRDWETGNPLAHDLDSFAENGRGGAASTLLGKKRHSVREAFVLERIRRRDAKQATPTVMSSLMQFAEECRNKLPSIQPEPSQDAAAEPMQVEAGAQISDSP</sequence>
<comment type="caution">
    <text evidence="2">The sequence shown here is derived from an EMBL/GenBank/DDBJ whole genome shotgun (WGS) entry which is preliminary data.</text>
</comment>
<feature type="region of interest" description="Disordered" evidence="1">
    <location>
        <begin position="257"/>
        <end position="288"/>
    </location>
</feature>
<proteinExistence type="predicted"/>
<dbReference type="AlphaFoldDB" id="A0AAN7Z436"/>
<dbReference type="Proteomes" id="UP001305414">
    <property type="component" value="Unassembled WGS sequence"/>
</dbReference>
<protein>
    <submittedName>
        <fullName evidence="2">Uncharacterized protein</fullName>
    </submittedName>
</protein>
<organism evidence="2 3">
    <name type="scientific">Xylaria bambusicola</name>
    <dbReference type="NCBI Taxonomy" id="326684"/>
    <lineage>
        <taxon>Eukaryota</taxon>
        <taxon>Fungi</taxon>
        <taxon>Dikarya</taxon>
        <taxon>Ascomycota</taxon>
        <taxon>Pezizomycotina</taxon>
        <taxon>Sordariomycetes</taxon>
        <taxon>Xylariomycetidae</taxon>
        <taxon>Xylariales</taxon>
        <taxon>Xylariaceae</taxon>
        <taxon>Xylaria</taxon>
    </lineage>
</organism>
<evidence type="ECO:0000313" key="3">
    <source>
        <dbReference type="Proteomes" id="UP001305414"/>
    </source>
</evidence>
<dbReference type="EMBL" id="JAWHQM010000010">
    <property type="protein sequence ID" value="KAK5628967.1"/>
    <property type="molecule type" value="Genomic_DNA"/>
</dbReference>
<name>A0AAN7Z436_9PEZI</name>
<accession>A0AAN7Z436</accession>
<reference evidence="2 3" key="1">
    <citation type="submission" date="2023-10" db="EMBL/GenBank/DDBJ databases">
        <title>Draft genome sequence of Xylaria bambusicola isolate GMP-LS, the root and basal stem rot pathogen of sugarcane in Indonesia.</title>
        <authorList>
            <person name="Selvaraj P."/>
            <person name="Muralishankar V."/>
            <person name="Muruganantham S."/>
            <person name="Sp S."/>
            <person name="Haryani S."/>
            <person name="Lau K.J.X."/>
            <person name="Naqvi N.I."/>
        </authorList>
    </citation>
    <scope>NUCLEOTIDE SEQUENCE [LARGE SCALE GENOMIC DNA]</scope>
    <source>
        <strain evidence="2">GMP-LS</strain>
    </source>
</reference>